<dbReference type="OrthoDB" id="5409271at2759"/>
<evidence type="ECO:0000313" key="2">
    <source>
        <dbReference type="EMBL" id="KKA18583.1"/>
    </source>
</evidence>
<feature type="compositionally biased region" description="Low complexity" evidence="1">
    <location>
        <begin position="101"/>
        <end position="116"/>
    </location>
</feature>
<evidence type="ECO:0000256" key="1">
    <source>
        <dbReference type="SAM" id="MobiDB-lite"/>
    </source>
</evidence>
<reference evidence="2 3" key="1">
    <citation type="submission" date="2015-04" db="EMBL/GenBank/DDBJ databases">
        <authorList>
            <person name="Heijne W.H."/>
            <person name="Fedorova N.D."/>
            <person name="Nierman W.C."/>
            <person name="Vollebregt A.W."/>
            <person name="Zhao Z."/>
            <person name="Wu L."/>
            <person name="Kumar M."/>
            <person name="Stam H."/>
            <person name="van den Berg M.A."/>
            <person name="Pel H.J."/>
        </authorList>
    </citation>
    <scope>NUCLEOTIDE SEQUENCE [LARGE SCALE GENOMIC DNA]</scope>
    <source>
        <strain evidence="2 3">CBS 393.64</strain>
    </source>
</reference>
<keyword evidence="3" id="KW-1185">Reference proteome</keyword>
<sequence length="309" mass="32842">MLPPSDSIGHQYRKLAEALADAQQNRSTSSVPPPPPYSSAVKTSSSDTTNADYDYDDDEDVFLEEDTSPRAPPITIKIDASISVVGDRNTITIPVSRLVRSGSNSDGSGSNDNNGSAMQTQCPNRSQQSSSPSSPTKSGSESGSESGSARQATAYLQRFQQQRHTQHAELANTMLAGLNSAGLLTDQTNGGNQSRRRVDIEINSGIRIHGLGNVVCAGVLPRSMARNTTNANTSTNPERDVPSSSPPAAPPASLSETKKERNPTSSGDPAASPMEPSAQRKRSNSFVYLLLACFLEPLMPPQTKIQKTV</sequence>
<dbReference type="Proteomes" id="UP000053958">
    <property type="component" value="Unassembled WGS sequence"/>
</dbReference>
<dbReference type="RefSeq" id="XP_013325195.1">
    <property type="nucleotide sequence ID" value="XM_013469741.1"/>
</dbReference>
<feature type="compositionally biased region" description="Acidic residues" evidence="1">
    <location>
        <begin position="53"/>
        <end position="66"/>
    </location>
</feature>
<feature type="region of interest" description="Disordered" evidence="1">
    <location>
        <begin position="19"/>
        <end position="83"/>
    </location>
</feature>
<dbReference type="GeneID" id="25319732"/>
<accession>A0A0F4YLT9</accession>
<feature type="compositionally biased region" description="Low complexity" evidence="1">
    <location>
        <begin position="126"/>
        <end position="148"/>
    </location>
</feature>
<dbReference type="EMBL" id="LASV01000439">
    <property type="protein sequence ID" value="KKA18583.1"/>
    <property type="molecule type" value="Genomic_DNA"/>
</dbReference>
<feature type="compositionally biased region" description="Low complexity" evidence="1">
    <location>
        <begin position="227"/>
        <end position="236"/>
    </location>
</feature>
<evidence type="ECO:0000313" key="3">
    <source>
        <dbReference type="Proteomes" id="UP000053958"/>
    </source>
</evidence>
<feature type="compositionally biased region" description="Low complexity" evidence="1">
    <location>
        <begin position="43"/>
        <end position="52"/>
    </location>
</feature>
<comment type="caution">
    <text evidence="2">The sequence shown here is derived from an EMBL/GenBank/DDBJ whole genome shotgun (WGS) entry which is preliminary data.</text>
</comment>
<feature type="region of interest" description="Disordered" evidence="1">
    <location>
        <begin position="227"/>
        <end position="281"/>
    </location>
</feature>
<dbReference type="AlphaFoldDB" id="A0A0F4YLT9"/>
<proteinExistence type="predicted"/>
<organism evidence="2 3">
    <name type="scientific">Rasamsonia emersonii (strain ATCC 16479 / CBS 393.64 / IMI 116815)</name>
    <dbReference type="NCBI Taxonomy" id="1408163"/>
    <lineage>
        <taxon>Eukaryota</taxon>
        <taxon>Fungi</taxon>
        <taxon>Dikarya</taxon>
        <taxon>Ascomycota</taxon>
        <taxon>Pezizomycotina</taxon>
        <taxon>Eurotiomycetes</taxon>
        <taxon>Eurotiomycetidae</taxon>
        <taxon>Eurotiales</taxon>
        <taxon>Trichocomaceae</taxon>
        <taxon>Rasamsonia</taxon>
    </lineage>
</organism>
<gene>
    <name evidence="2" type="ORF">T310_7460</name>
</gene>
<feature type="region of interest" description="Disordered" evidence="1">
    <location>
        <begin position="96"/>
        <end position="151"/>
    </location>
</feature>
<protein>
    <submittedName>
        <fullName evidence="2">Uncharacterized protein</fullName>
    </submittedName>
</protein>
<name>A0A0F4YLT9_RASE3</name>